<gene>
    <name evidence="4" type="primary">LOC112291659</name>
    <name evidence="3" type="ORF">PHYPA_019014</name>
</gene>
<dbReference type="Gramene" id="Pp3c14_25220V3.2">
    <property type="protein sequence ID" value="Pp3c14_25220V3.2"/>
    <property type="gene ID" value="Pp3c14_25220"/>
</dbReference>
<reference evidence="4" key="3">
    <citation type="submission" date="2020-12" db="UniProtKB">
        <authorList>
            <consortium name="EnsemblPlants"/>
        </authorList>
    </citation>
    <scope>IDENTIFICATION</scope>
</reference>
<feature type="coiled-coil region" evidence="1">
    <location>
        <begin position="678"/>
        <end position="705"/>
    </location>
</feature>
<feature type="coiled-coil region" evidence="1">
    <location>
        <begin position="208"/>
        <end position="235"/>
    </location>
</feature>
<keyword evidence="1" id="KW-0175">Coiled coil</keyword>
<evidence type="ECO:0000313" key="5">
    <source>
        <dbReference type="Proteomes" id="UP000006727"/>
    </source>
</evidence>
<dbReference type="RefSeq" id="XP_073394767.1">
    <property type="nucleotide sequence ID" value="XM_073538666.1"/>
</dbReference>
<evidence type="ECO:0000313" key="4">
    <source>
        <dbReference type="EnsemblPlants" id="Pp3c14_25220V3.1"/>
    </source>
</evidence>
<dbReference type="GeneID" id="112291659"/>
<evidence type="ECO:0000313" key="3">
    <source>
        <dbReference type="EMBL" id="PNR41611.1"/>
    </source>
</evidence>
<sequence>MPNQRMPGRKKANLVHSPRNPGLATIIATPELQKGTCKARTNSTCHSSVNAITPENGAAPVSGRMEDGAGKQGNTKGRPNSGLLLRVCLGSSVRSYSHSTAAEAREACRAPLDCNNVMRELITTPSSLPCSPIGRQRVLSENLTADDTIGKSVYGSLNGRHISAKLAASVTGIEGRFEAEDTQVCEELAPMYRVIILALFTTAASAVKDKNRIEIQRLLKIVAEQENELILMRQQLSNRFGSQDITEPYNRPSTQIVGDLPSLKNLQCPEFHDVGCLELDDAVKSVYTKVLERSDVNSLIDLRLKSPSPWNQGLRLGDGGDLLSEEDSEVARDDAVNKNVVLVETPGKESSAEDVLTFLRDANSIFEKCLEDEEKWYVNPMAGTIEDCYDVQRTPERENLNFAKYSPLTRRSHERTALKPSIGNRRVWNADYRVLPLTELAPASPLQVIPCRLSKESVTLVSDTRCMDEEVTALRVECAAVVLKLKSKVMTSLRKEAARCLAEQNLYSTEMKILVAVLLAAVARCWRETVPQALAALGLSPSEYNSCLLNNTQRKKPNVSECARDTDGWRQFLEEDDTNDHEAEQRSNRVAALCLCASNFEQLSICKSSKYNGREESPEMESTSFFSCAPEECFKSSENIEEGEQIAPDTSCSHQHSEESPESLGKFVSCWENPSKWLKNTSAQVADMELQMKRLQQDVLKFEANWEMKEQTYLRGNVVELESKATDVAGLPQSEVSTYCDRKRNHEANEMGFAELRRELRWKEREIAELKSEVESREILIADMERNRKDLMQAEFAEMSRQLRSKDYKILELSSEVQLKGLEVADLERQMKVKLHTDVAEMTRHIQLIESKFLELTTKLQSKDVEIADIERNQKEFLLAKDEELAALREECLRGHAHLDKVATAAQSTEIEKLSMISNLENLCGFKDNEISKLKQELRSVEMKINSFKPFQSPTNNYGRRSSKSNHPSQVNELEVTLIDSQEPHLHPTPQSPNCSICRQIENLHPLAFSEDEPSIAPTKVSDGCLAAAYEVEHHEPCYISPPMPPIPCYVEEQLDPKECDQGLQGEMEGLAGAGVFMSHDASSQNPTTLAQTMRPRKSNNAVLKTKRTDLRRVSMSTTGKNPPGPNRLRASLTFTSAAHSQRSGLKHHSKGTENPEKKLVHKPTKLRRKLVVSPPRAGQPGVKVLGPVSNTFVKTIKISADQNHGANPLVSDADGRLKENSAFKRRRWAA</sequence>
<dbReference type="PANTHER" id="PTHR35507:SF1">
    <property type="entry name" value="TMF_TATA_BD DOMAIN-CONTAINING PROTEIN"/>
    <property type="match status" value="1"/>
</dbReference>
<dbReference type="PaxDb" id="3218-PP1S69_197V6.1"/>
<evidence type="ECO:0000256" key="1">
    <source>
        <dbReference type="SAM" id="Coils"/>
    </source>
</evidence>
<name>A0A2K1JJ83_PHYPA</name>
<accession>A0A2K1JJ83</accession>
<reference evidence="3 5" key="1">
    <citation type="journal article" date="2008" name="Science">
        <title>The Physcomitrella genome reveals evolutionary insights into the conquest of land by plants.</title>
        <authorList>
            <person name="Rensing S."/>
            <person name="Lang D."/>
            <person name="Zimmer A."/>
            <person name="Terry A."/>
            <person name="Salamov A."/>
            <person name="Shapiro H."/>
            <person name="Nishiyama T."/>
            <person name="Perroud P.-F."/>
            <person name="Lindquist E."/>
            <person name="Kamisugi Y."/>
            <person name="Tanahashi T."/>
            <person name="Sakakibara K."/>
            <person name="Fujita T."/>
            <person name="Oishi K."/>
            <person name="Shin-I T."/>
            <person name="Kuroki Y."/>
            <person name="Toyoda A."/>
            <person name="Suzuki Y."/>
            <person name="Hashimoto A."/>
            <person name="Yamaguchi K."/>
            <person name="Sugano A."/>
            <person name="Kohara Y."/>
            <person name="Fujiyama A."/>
            <person name="Anterola A."/>
            <person name="Aoki S."/>
            <person name="Ashton N."/>
            <person name="Barbazuk W.B."/>
            <person name="Barker E."/>
            <person name="Bennetzen J."/>
            <person name="Bezanilla M."/>
            <person name="Blankenship R."/>
            <person name="Cho S.H."/>
            <person name="Dutcher S."/>
            <person name="Estelle M."/>
            <person name="Fawcett J.A."/>
            <person name="Gundlach H."/>
            <person name="Hanada K."/>
            <person name="Heyl A."/>
            <person name="Hicks K.A."/>
            <person name="Hugh J."/>
            <person name="Lohr M."/>
            <person name="Mayer K."/>
            <person name="Melkozernov A."/>
            <person name="Murata T."/>
            <person name="Nelson D."/>
            <person name="Pils B."/>
            <person name="Prigge M."/>
            <person name="Reiss B."/>
            <person name="Renner T."/>
            <person name="Rombauts S."/>
            <person name="Rushton P."/>
            <person name="Sanderfoot A."/>
            <person name="Schween G."/>
            <person name="Shiu S.-H."/>
            <person name="Stueber K."/>
            <person name="Theodoulou F.L."/>
            <person name="Tu H."/>
            <person name="Van de Peer Y."/>
            <person name="Verrier P.J."/>
            <person name="Waters E."/>
            <person name="Wood A."/>
            <person name="Yang L."/>
            <person name="Cove D."/>
            <person name="Cuming A."/>
            <person name="Hasebe M."/>
            <person name="Lucas S."/>
            <person name="Mishler D.B."/>
            <person name="Reski R."/>
            <person name="Grigoriev I."/>
            <person name="Quatrano R.S."/>
            <person name="Boore J.L."/>
        </authorList>
    </citation>
    <scope>NUCLEOTIDE SEQUENCE [LARGE SCALE GENOMIC DNA]</scope>
    <source>
        <strain evidence="4 5">cv. Gransden 2004</strain>
    </source>
</reference>
<proteinExistence type="predicted"/>
<dbReference type="PANTHER" id="PTHR35507">
    <property type="entry name" value="OS09G0488600 PROTEIN"/>
    <property type="match status" value="1"/>
</dbReference>
<dbReference type="RefSeq" id="XP_024395181.1">
    <property type="nucleotide sequence ID" value="XM_024539413.2"/>
</dbReference>
<reference evidence="3 5" key="2">
    <citation type="journal article" date="2018" name="Plant J.">
        <title>The Physcomitrella patens chromosome-scale assembly reveals moss genome structure and evolution.</title>
        <authorList>
            <person name="Lang D."/>
            <person name="Ullrich K.K."/>
            <person name="Murat F."/>
            <person name="Fuchs J."/>
            <person name="Jenkins J."/>
            <person name="Haas F.B."/>
            <person name="Piednoel M."/>
            <person name="Gundlach H."/>
            <person name="Van Bel M."/>
            <person name="Meyberg R."/>
            <person name="Vives C."/>
            <person name="Morata J."/>
            <person name="Symeonidi A."/>
            <person name="Hiss M."/>
            <person name="Muchero W."/>
            <person name="Kamisugi Y."/>
            <person name="Saleh O."/>
            <person name="Blanc G."/>
            <person name="Decker E.L."/>
            <person name="van Gessel N."/>
            <person name="Grimwood J."/>
            <person name="Hayes R.D."/>
            <person name="Graham S.W."/>
            <person name="Gunter L.E."/>
            <person name="McDaniel S.F."/>
            <person name="Hoernstein S.N.W."/>
            <person name="Larsson A."/>
            <person name="Li F.W."/>
            <person name="Perroud P.F."/>
            <person name="Phillips J."/>
            <person name="Ranjan P."/>
            <person name="Rokshar D.S."/>
            <person name="Rothfels C.J."/>
            <person name="Schneider L."/>
            <person name="Shu S."/>
            <person name="Stevenson D.W."/>
            <person name="Thummler F."/>
            <person name="Tillich M."/>
            <person name="Villarreal Aguilar J.C."/>
            <person name="Widiez T."/>
            <person name="Wong G.K."/>
            <person name="Wymore A."/>
            <person name="Zhang Y."/>
            <person name="Zimmer A.D."/>
            <person name="Quatrano R.S."/>
            <person name="Mayer K.F.X."/>
            <person name="Goodstein D."/>
            <person name="Casacuberta J.M."/>
            <person name="Vandepoele K."/>
            <person name="Reski R."/>
            <person name="Cuming A.C."/>
            <person name="Tuskan G.A."/>
            <person name="Maumus F."/>
            <person name="Salse J."/>
            <person name="Schmutz J."/>
            <person name="Rensing S.A."/>
        </authorList>
    </citation>
    <scope>NUCLEOTIDE SEQUENCE [LARGE SCALE GENOMIC DNA]</scope>
    <source>
        <strain evidence="4 5">cv. Gransden 2004</strain>
    </source>
</reference>
<feature type="region of interest" description="Disordered" evidence="2">
    <location>
        <begin position="1"/>
        <end position="21"/>
    </location>
</feature>
<feature type="region of interest" description="Disordered" evidence="2">
    <location>
        <begin position="1138"/>
        <end position="1165"/>
    </location>
</feature>
<dbReference type="OrthoDB" id="1894403at2759"/>
<dbReference type="EMBL" id="ABEU02000014">
    <property type="protein sequence ID" value="PNR41611.1"/>
    <property type="molecule type" value="Genomic_DNA"/>
</dbReference>
<keyword evidence="5" id="KW-1185">Reference proteome</keyword>
<feature type="region of interest" description="Disordered" evidence="2">
    <location>
        <begin position="48"/>
        <end position="77"/>
    </location>
</feature>
<evidence type="ECO:0000256" key="2">
    <source>
        <dbReference type="SAM" id="MobiDB-lite"/>
    </source>
</evidence>
<feature type="coiled-coil region" evidence="1">
    <location>
        <begin position="753"/>
        <end position="787"/>
    </location>
</feature>
<organism evidence="3">
    <name type="scientific">Physcomitrium patens</name>
    <name type="common">Spreading-leaved earth moss</name>
    <name type="synonym">Physcomitrella patens</name>
    <dbReference type="NCBI Taxonomy" id="3218"/>
    <lineage>
        <taxon>Eukaryota</taxon>
        <taxon>Viridiplantae</taxon>
        <taxon>Streptophyta</taxon>
        <taxon>Embryophyta</taxon>
        <taxon>Bryophyta</taxon>
        <taxon>Bryophytina</taxon>
        <taxon>Bryopsida</taxon>
        <taxon>Funariidae</taxon>
        <taxon>Funariales</taxon>
        <taxon>Funariaceae</taxon>
        <taxon>Physcomitrium</taxon>
    </lineage>
</organism>
<dbReference type="KEGG" id="ppp:112291659"/>
<feature type="region of interest" description="Disordered" evidence="2">
    <location>
        <begin position="950"/>
        <end position="969"/>
    </location>
</feature>
<dbReference type="Gramene" id="Pp3c14_25220V3.1">
    <property type="protein sequence ID" value="Pp3c14_25220V3.1"/>
    <property type="gene ID" value="Pp3c14_25220"/>
</dbReference>
<dbReference type="EnsemblPlants" id="Pp3c14_25220V3.1">
    <property type="protein sequence ID" value="Pp3c14_25220V3.1"/>
    <property type="gene ID" value="Pp3c14_25220"/>
</dbReference>
<dbReference type="Proteomes" id="UP000006727">
    <property type="component" value="Chromosome 14"/>
</dbReference>
<dbReference type="EnsemblPlants" id="Pp3c14_25220V3.2">
    <property type="protein sequence ID" value="Pp3c14_25220V3.2"/>
    <property type="gene ID" value="Pp3c14_25220"/>
</dbReference>
<dbReference type="AlphaFoldDB" id="A0A2K1JJ83"/>
<protein>
    <submittedName>
        <fullName evidence="3 4">Uncharacterized protein</fullName>
    </submittedName>
</protein>